<dbReference type="AlphaFoldDB" id="A0A3G6VAW7"/>
<protein>
    <submittedName>
        <fullName evidence="1">AcyF</fullName>
    </submittedName>
</protein>
<organism evidence="1">
    <name type="scientific">Anabaena sp. UHCC-0232</name>
    <dbReference type="NCBI Taxonomy" id="2491342"/>
    <lineage>
        <taxon>Bacteria</taxon>
        <taxon>Bacillati</taxon>
        <taxon>Cyanobacteriota</taxon>
        <taxon>Cyanophyceae</taxon>
        <taxon>Nostocales</taxon>
        <taxon>Nostocaceae</taxon>
        <taxon>Anabaena</taxon>
    </lineage>
</organism>
<sequence length="287" mass="33946">MISTQTMVNINHNLRHINEHKQAFDIEYFYPLDIFENFAEQAQDWGVECSCKIDNDRFYPARFNFFPNKFTFEEVSLVFDLFRRVETRCDVKLDYQTIHKFLGNNFDFSKVTKIVTGVDLREDFSASRLKFWFWIDNYPEKLETAISLLGDREDLRLLYVNNSWLVGFDFYLNGKSTIELYPSMSKEESQKVDVKLKLAKVLSAPALNILDNFSSVLIGFTQTNQDRLIYGYLINPNEFIDNLHNDIANRVHSFYRDKKVLNTMICFKEKELITGSLDNFNLYYQMS</sequence>
<dbReference type="EMBL" id="MH559352">
    <property type="protein sequence ID" value="AZB51087.1"/>
    <property type="molecule type" value="Genomic_DNA"/>
</dbReference>
<proteinExistence type="predicted"/>
<reference evidence="1" key="1">
    <citation type="journal article" date="2018" name="Biochemistry">
        <title>N-Prenylation of Tryptophan by an Aromatic Prenyltransferase from the Cyanobactin Biosynthetic Pathway.</title>
        <authorList>
            <person name="Dalponte L."/>
            <person name="Parajuli A."/>
            <person name="Younger E."/>
            <person name="Mattila A."/>
            <person name="Jokela J."/>
            <person name="Wahlsten M."/>
            <person name="Leikoski N."/>
            <person name="Jarmusch S.A."/>
            <person name="Sivonen K."/>
            <person name="Houssen W.E."/>
            <person name="Fewer D.P."/>
        </authorList>
    </citation>
    <scope>NUCLEOTIDE SEQUENCE</scope>
    <source>
        <strain evidence="1">UHCC-0232</strain>
    </source>
</reference>
<dbReference type="Pfam" id="PF19156">
    <property type="entry name" value="DUF5838"/>
    <property type="match status" value="1"/>
</dbReference>
<dbReference type="InterPro" id="IPR031037">
    <property type="entry name" value="Preny_LynF_TruF"/>
</dbReference>
<name>A0A3G6VAW7_9NOST</name>
<evidence type="ECO:0000313" key="1">
    <source>
        <dbReference type="EMBL" id="AZB51087.1"/>
    </source>
</evidence>
<dbReference type="NCBIfam" id="TIGR04445">
    <property type="entry name" value="preny_LynF_TruF"/>
    <property type="match status" value="1"/>
</dbReference>
<accession>A0A3G6VAW7</accession>
<gene>
    <name evidence="1" type="primary">AcyF</name>
</gene>